<dbReference type="InterPro" id="IPR036086">
    <property type="entry name" value="ParB/Sulfiredoxin_sf"/>
</dbReference>
<organism evidence="1 2">
    <name type="scientific">Desulfovibrio gilichinskyi</name>
    <dbReference type="NCBI Taxonomy" id="1519643"/>
    <lineage>
        <taxon>Bacteria</taxon>
        <taxon>Pseudomonadati</taxon>
        <taxon>Thermodesulfobacteriota</taxon>
        <taxon>Desulfovibrionia</taxon>
        <taxon>Desulfovibrionales</taxon>
        <taxon>Desulfovibrionaceae</taxon>
        <taxon>Desulfovibrio</taxon>
    </lineage>
</organism>
<reference evidence="2" key="1">
    <citation type="submission" date="2017-04" db="EMBL/GenBank/DDBJ databases">
        <authorList>
            <person name="Varghese N."/>
            <person name="Submissions S."/>
        </authorList>
    </citation>
    <scope>NUCLEOTIDE SEQUENCE [LARGE SCALE GENOMIC DNA]</scope>
    <source>
        <strain evidence="2">K3S</strain>
    </source>
</reference>
<dbReference type="PANTHER" id="PTHR33375">
    <property type="entry name" value="CHROMOSOME-PARTITIONING PROTEIN PARB-RELATED"/>
    <property type="match status" value="1"/>
</dbReference>
<dbReference type="RefSeq" id="WP_085096549.1">
    <property type="nucleotide sequence ID" value="NZ_FWZU01000001.1"/>
</dbReference>
<dbReference type="EMBL" id="FWZU01000001">
    <property type="protein sequence ID" value="SME87737.1"/>
    <property type="molecule type" value="Genomic_DNA"/>
</dbReference>
<name>A0A1X7C1D6_9BACT</name>
<dbReference type="Proteomes" id="UP000192906">
    <property type="component" value="Unassembled WGS sequence"/>
</dbReference>
<dbReference type="OrthoDB" id="5449294at2"/>
<dbReference type="AlphaFoldDB" id="A0A1X7C1D6"/>
<dbReference type="Gene3D" id="3.90.1530.30">
    <property type="match status" value="1"/>
</dbReference>
<evidence type="ECO:0000313" key="1">
    <source>
        <dbReference type="EMBL" id="SME87737.1"/>
    </source>
</evidence>
<keyword evidence="2" id="KW-1185">Reference proteome</keyword>
<evidence type="ECO:0000313" key="2">
    <source>
        <dbReference type="Proteomes" id="UP000192906"/>
    </source>
</evidence>
<proteinExistence type="predicted"/>
<dbReference type="InterPro" id="IPR050336">
    <property type="entry name" value="Chromosome_partition/occlusion"/>
</dbReference>
<dbReference type="PANTHER" id="PTHR33375:SF1">
    <property type="entry name" value="CHROMOSOME-PARTITIONING PROTEIN PARB-RELATED"/>
    <property type="match status" value="1"/>
</dbReference>
<accession>A0A1X7C1D6</accession>
<dbReference type="SUPFAM" id="SSF110849">
    <property type="entry name" value="ParB/Sulfiredoxin"/>
    <property type="match status" value="1"/>
</dbReference>
<dbReference type="STRING" id="1519643.SAMN06295933_0018"/>
<protein>
    <submittedName>
        <fullName evidence="1">Chromosome partitioning protein, ParB family</fullName>
    </submittedName>
</protein>
<dbReference type="GO" id="GO:0007059">
    <property type="term" value="P:chromosome segregation"/>
    <property type="evidence" value="ECO:0007669"/>
    <property type="project" value="TreeGrafter"/>
</dbReference>
<dbReference type="GO" id="GO:0005694">
    <property type="term" value="C:chromosome"/>
    <property type="evidence" value="ECO:0007669"/>
    <property type="project" value="TreeGrafter"/>
</dbReference>
<sequence>MTDAQIYSFDPDEIDCSGSWLLYPSLFDEEFISSIKTVGQLAPVLLAKNGNKVVLVAGRSRVLAAERLGLNVSGVFVDAREDISRAFVHMEENRTRVIDDALKLTVFRFFHNRVSEEELSKRVAPLLGIKFKDRDLKLWLEWLSLPQEFDDILKSGNFPLAAVSILSKLSADDKKAVLPYFEKLGWSRSNAVNFLTWLYETSRRDKKSVAVLISEHELSPAKENESPKDGVARLCKAAKQLRSPEYSKLLKTQETIVSEICAGTKWRVESVGNFETGEVLLQTRFKSREVLQKAVEDLNSIQKSDGWGKLFEIGREK</sequence>
<gene>
    <name evidence="1" type="ORF">SAMN06295933_0018</name>
</gene>